<dbReference type="InterPro" id="IPR036282">
    <property type="entry name" value="Glutathione-S-Trfase_C_sf"/>
</dbReference>
<evidence type="ECO:0000313" key="1">
    <source>
        <dbReference type="EMBL" id="KAL0448060.1"/>
    </source>
</evidence>
<reference evidence="1" key="2">
    <citation type="journal article" date="2024" name="Plant">
        <title>Genomic evolution and insights into agronomic trait innovations of Sesamum species.</title>
        <authorList>
            <person name="Miao H."/>
            <person name="Wang L."/>
            <person name="Qu L."/>
            <person name="Liu H."/>
            <person name="Sun Y."/>
            <person name="Le M."/>
            <person name="Wang Q."/>
            <person name="Wei S."/>
            <person name="Zheng Y."/>
            <person name="Lin W."/>
            <person name="Duan Y."/>
            <person name="Cao H."/>
            <person name="Xiong S."/>
            <person name="Wang X."/>
            <person name="Wei L."/>
            <person name="Li C."/>
            <person name="Ma Q."/>
            <person name="Ju M."/>
            <person name="Zhao R."/>
            <person name="Li G."/>
            <person name="Mu C."/>
            <person name="Tian Q."/>
            <person name="Mei H."/>
            <person name="Zhang T."/>
            <person name="Gao T."/>
            <person name="Zhang H."/>
        </authorList>
    </citation>
    <scope>NUCLEOTIDE SEQUENCE</scope>
    <source>
        <strain evidence="1">KEN1</strain>
    </source>
</reference>
<gene>
    <name evidence="1" type="ORF">Slati_1933900</name>
</gene>
<accession>A0AAW2X247</accession>
<dbReference type="GO" id="GO:0003746">
    <property type="term" value="F:translation elongation factor activity"/>
    <property type="evidence" value="ECO:0007669"/>
    <property type="project" value="UniProtKB-KW"/>
</dbReference>
<proteinExistence type="predicted"/>
<dbReference type="SUPFAM" id="SSF47616">
    <property type="entry name" value="GST C-terminal domain-like"/>
    <property type="match status" value="1"/>
</dbReference>
<protein>
    <submittedName>
        <fullName evidence="1">Elongation factor 1-beta 1</fullName>
    </submittedName>
</protein>
<dbReference type="AlphaFoldDB" id="A0AAW2X247"/>
<organism evidence="1">
    <name type="scientific">Sesamum latifolium</name>
    <dbReference type="NCBI Taxonomy" id="2727402"/>
    <lineage>
        <taxon>Eukaryota</taxon>
        <taxon>Viridiplantae</taxon>
        <taxon>Streptophyta</taxon>
        <taxon>Embryophyta</taxon>
        <taxon>Tracheophyta</taxon>
        <taxon>Spermatophyta</taxon>
        <taxon>Magnoliopsida</taxon>
        <taxon>eudicotyledons</taxon>
        <taxon>Gunneridae</taxon>
        <taxon>Pentapetalae</taxon>
        <taxon>asterids</taxon>
        <taxon>lamiids</taxon>
        <taxon>Lamiales</taxon>
        <taxon>Pedaliaceae</taxon>
        <taxon>Sesamum</taxon>
    </lineage>
</organism>
<keyword evidence="1" id="KW-0251">Elongation factor</keyword>
<comment type="caution">
    <text evidence="1">The sequence shown here is derived from an EMBL/GenBank/DDBJ whole genome shotgun (WGS) entry which is preliminary data.</text>
</comment>
<reference evidence="1" key="1">
    <citation type="submission" date="2020-06" db="EMBL/GenBank/DDBJ databases">
        <authorList>
            <person name="Li T."/>
            <person name="Hu X."/>
            <person name="Zhang T."/>
            <person name="Song X."/>
            <person name="Zhang H."/>
            <person name="Dai N."/>
            <person name="Sheng W."/>
            <person name="Hou X."/>
            <person name="Wei L."/>
        </authorList>
    </citation>
    <scope>NUCLEOTIDE SEQUENCE</scope>
    <source>
        <strain evidence="1">KEN1</strain>
        <tissue evidence="1">Leaf</tissue>
    </source>
</reference>
<keyword evidence="1" id="KW-0648">Protein biosynthesis</keyword>
<sequence>MGSGLKAIDQFLSDKSYISGSQLTNDDVKIYIVVLEKPSGDLYVNASKWYEAISAKLAPNFLEKAVRIRIGGQVAPTQAVALATDAN</sequence>
<name>A0AAW2X247_9LAMI</name>
<dbReference type="EMBL" id="JACGWN010000006">
    <property type="protein sequence ID" value="KAL0448060.1"/>
    <property type="molecule type" value="Genomic_DNA"/>
</dbReference>